<dbReference type="EMBL" id="LAZR01010807">
    <property type="protein sequence ID" value="KKM64952.1"/>
    <property type="molecule type" value="Genomic_DNA"/>
</dbReference>
<proteinExistence type="predicted"/>
<dbReference type="AlphaFoldDB" id="A0A0F9M6Y2"/>
<evidence type="ECO:0000313" key="1">
    <source>
        <dbReference type="EMBL" id="KKM64952.1"/>
    </source>
</evidence>
<name>A0A0F9M6Y2_9ZZZZ</name>
<organism evidence="1">
    <name type="scientific">marine sediment metagenome</name>
    <dbReference type="NCBI Taxonomy" id="412755"/>
    <lineage>
        <taxon>unclassified sequences</taxon>
        <taxon>metagenomes</taxon>
        <taxon>ecological metagenomes</taxon>
    </lineage>
</organism>
<sequence>MTNPYRRNTVSPHICACSIGCAKGTPLAQVIFSHSFSLDLCVQTWQRLFDNALKGRIETVHQATFPYIAPAVQRSP</sequence>
<gene>
    <name evidence="1" type="ORF">LCGC14_1496160</name>
</gene>
<accession>A0A0F9M6Y2</accession>
<protein>
    <submittedName>
        <fullName evidence="1">Uncharacterized protein</fullName>
    </submittedName>
</protein>
<reference evidence="1" key="1">
    <citation type="journal article" date="2015" name="Nature">
        <title>Complex archaea that bridge the gap between prokaryotes and eukaryotes.</title>
        <authorList>
            <person name="Spang A."/>
            <person name="Saw J.H."/>
            <person name="Jorgensen S.L."/>
            <person name="Zaremba-Niedzwiedzka K."/>
            <person name="Martijn J."/>
            <person name="Lind A.E."/>
            <person name="van Eijk R."/>
            <person name="Schleper C."/>
            <person name="Guy L."/>
            <person name="Ettema T.J."/>
        </authorList>
    </citation>
    <scope>NUCLEOTIDE SEQUENCE</scope>
</reference>
<comment type="caution">
    <text evidence="1">The sequence shown here is derived from an EMBL/GenBank/DDBJ whole genome shotgun (WGS) entry which is preliminary data.</text>
</comment>